<keyword evidence="6" id="KW-0053">Apoptosis</keyword>
<evidence type="ECO:0000313" key="19">
    <source>
        <dbReference type="RefSeq" id="XP_004486437.1"/>
    </source>
</evidence>
<dbReference type="Proteomes" id="UP000087171">
    <property type="component" value="Chromosome Ca1"/>
</dbReference>
<evidence type="ECO:0000256" key="6">
    <source>
        <dbReference type="ARBA" id="ARBA00022703"/>
    </source>
</evidence>
<keyword evidence="12" id="KW-0234">DNA repair</keyword>
<evidence type="ECO:0000256" key="12">
    <source>
        <dbReference type="ARBA" id="ARBA00023204"/>
    </source>
</evidence>
<accession>A0A1S2XAQ9</accession>
<comment type="similarity">
    <text evidence="15">Belongs to the BABAM2 family.</text>
</comment>
<keyword evidence="4" id="KW-0963">Cytoplasm</keyword>
<dbReference type="STRING" id="3827.A0A1S2XAQ9"/>
<keyword evidence="5" id="KW-0132">Cell division</keyword>
<dbReference type="PaxDb" id="3827-XP_004486437.1"/>
<keyword evidence="9" id="KW-0498">Mitosis</keyword>
<evidence type="ECO:0000256" key="13">
    <source>
        <dbReference type="ARBA" id="ARBA00023242"/>
    </source>
</evidence>
<dbReference type="GO" id="GO:0070552">
    <property type="term" value="C:BRISC complex"/>
    <property type="evidence" value="ECO:0007669"/>
    <property type="project" value="InterPro"/>
</dbReference>
<protein>
    <recommendedName>
        <fullName evidence="3">BRISC and BRCA1-A complex member 2</fullName>
    </recommendedName>
    <alternativeName>
        <fullName evidence="16">BRCA1-A complex subunit BRE</fullName>
    </alternativeName>
    <alternativeName>
        <fullName evidence="17">BRCA1/BRCA2-containing complex subunit 45</fullName>
    </alternativeName>
</protein>
<proteinExistence type="inferred from homology"/>
<name>A0A1S2XAQ9_CICAR</name>
<dbReference type="KEGG" id="cam:101490421"/>
<evidence type="ECO:0000256" key="1">
    <source>
        <dbReference type="ARBA" id="ARBA00004123"/>
    </source>
</evidence>
<dbReference type="PANTHER" id="PTHR15189">
    <property type="entry name" value="BRISC AND BRCA1-A COMPLEX MEMBER 2"/>
    <property type="match status" value="1"/>
</dbReference>
<reference evidence="19" key="2">
    <citation type="submission" date="2025-08" db="UniProtKB">
        <authorList>
            <consortium name="RefSeq"/>
        </authorList>
    </citation>
    <scope>IDENTIFICATION</scope>
    <source>
        <tissue evidence="19">Etiolated seedlings</tissue>
    </source>
</reference>
<evidence type="ECO:0000256" key="17">
    <source>
        <dbReference type="ARBA" id="ARBA00032630"/>
    </source>
</evidence>
<keyword evidence="13" id="KW-0539">Nucleus</keyword>
<dbReference type="RefSeq" id="XP_004486437.1">
    <property type="nucleotide sequence ID" value="XM_004486380.3"/>
</dbReference>
<keyword evidence="8" id="KW-0227">DNA damage</keyword>
<dbReference type="GO" id="GO:0005737">
    <property type="term" value="C:cytoplasm"/>
    <property type="evidence" value="ECO:0007669"/>
    <property type="project" value="UniProtKB-SubCell"/>
</dbReference>
<keyword evidence="18" id="KW-1185">Reference proteome</keyword>
<evidence type="ECO:0000256" key="8">
    <source>
        <dbReference type="ARBA" id="ARBA00022763"/>
    </source>
</evidence>
<dbReference type="InterPro" id="IPR010358">
    <property type="entry name" value="BRE"/>
</dbReference>
<evidence type="ECO:0000256" key="14">
    <source>
        <dbReference type="ARBA" id="ARBA00023306"/>
    </source>
</evidence>
<evidence type="ECO:0000256" key="4">
    <source>
        <dbReference type="ARBA" id="ARBA00022490"/>
    </source>
</evidence>
<keyword evidence="7" id="KW-0677">Repeat</keyword>
<dbReference type="AlphaFoldDB" id="A0A1S2XAQ9"/>
<sequence length="381" mass="43599">MGAGTENIPPFIGGQLSHLLSNSRLTLKGLQVDHMWSSDKYNSGIIDRFTLLIPYCLDFIKWDIIYDVESPTTAPDVIFGPEDEHFHPFHMTQSVEPNNISLLSDWNYKDPTRLLTLIQYLRDQYVLYQAKRVGEVDDDRLKFEVSTIVSREGLEMHMSSCADKSEEVKFAVPLLDMNINKMVAGCPWRQSQKIYLQVVYPVGRKYMPSTSAPRLKLVSSSELKTLFSIDDVKLPSWLDGMCLAEYLPNLEEYLEKQVLEAVSLIDVRRHFIEALAVPLGRPVEADPVFCRKATFLSASGVFTFLVHFLIPAQFPKQQPAIMLQSSQHFTSQMAPMKSRLTSDYPWSPRWEQSLMAERICEFLADEALNFKRQCSEGQVQL</sequence>
<keyword evidence="10" id="KW-0833">Ubl conjugation pathway</keyword>
<evidence type="ECO:0000256" key="9">
    <source>
        <dbReference type="ARBA" id="ARBA00022776"/>
    </source>
</evidence>
<keyword evidence="14" id="KW-0131">Cell cycle</keyword>
<evidence type="ECO:0000256" key="3">
    <source>
        <dbReference type="ARBA" id="ARBA00019438"/>
    </source>
</evidence>
<evidence type="ECO:0000256" key="15">
    <source>
        <dbReference type="ARBA" id="ARBA00025766"/>
    </source>
</evidence>
<evidence type="ECO:0000256" key="11">
    <source>
        <dbReference type="ARBA" id="ARBA00022853"/>
    </source>
</evidence>
<dbReference type="GO" id="GO:0006302">
    <property type="term" value="P:double-strand break repair"/>
    <property type="evidence" value="ECO:0007669"/>
    <property type="project" value="TreeGrafter"/>
</dbReference>
<reference evidence="18" key="1">
    <citation type="journal article" date="2013" name="Nat. Biotechnol.">
        <title>Draft genome sequence of chickpea (Cicer arietinum) provides a resource for trait improvement.</title>
        <authorList>
            <person name="Varshney R.K."/>
            <person name="Song C."/>
            <person name="Saxena R.K."/>
            <person name="Azam S."/>
            <person name="Yu S."/>
            <person name="Sharpe A.G."/>
            <person name="Cannon S."/>
            <person name="Baek J."/>
            <person name="Rosen B.D."/>
            <person name="Tar'an B."/>
            <person name="Millan T."/>
            <person name="Zhang X."/>
            <person name="Ramsay L.D."/>
            <person name="Iwata A."/>
            <person name="Wang Y."/>
            <person name="Nelson W."/>
            <person name="Farmer A.D."/>
            <person name="Gaur P.M."/>
            <person name="Soderlund C."/>
            <person name="Penmetsa R.V."/>
            <person name="Xu C."/>
            <person name="Bharti A.K."/>
            <person name="He W."/>
            <person name="Winter P."/>
            <person name="Zhao S."/>
            <person name="Hane J.K."/>
            <person name="Carrasquilla-Garcia N."/>
            <person name="Condie J.A."/>
            <person name="Upadhyaya H.D."/>
            <person name="Luo M.C."/>
            <person name="Thudi M."/>
            <person name="Gowda C.L."/>
            <person name="Singh N.P."/>
            <person name="Lichtenzveig J."/>
            <person name="Gali K.K."/>
            <person name="Rubio J."/>
            <person name="Nadarajan N."/>
            <person name="Dolezel J."/>
            <person name="Bansal K.C."/>
            <person name="Xu X."/>
            <person name="Edwards D."/>
            <person name="Zhang G."/>
            <person name="Kahl G."/>
            <person name="Gil J."/>
            <person name="Singh K.B."/>
            <person name="Datta S.K."/>
            <person name="Jackson S.A."/>
            <person name="Wang J."/>
            <person name="Cook D.R."/>
        </authorList>
    </citation>
    <scope>NUCLEOTIDE SEQUENCE [LARGE SCALE GENOMIC DNA]</scope>
    <source>
        <strain evidence="18">cv. CDC Frontier</strain>
    </source>
</reference>
<dbReference type="GO" id="GO:0051301">
    <property type="term" value="P:cell division"/>
    <property type="evidence" value="ECO:0007669"/>
    <property type="project" value="UniProtKB-KW"/>
</dbReference>
<gene>
    <name evidence="19" type="primary">LOC101490421</name>
</gene>
<dbReference type="GO" id="GO:0006325">
    <property type="term" value="P:chromatin organization"/>
    <property type="evidence" value="ECO:0007669"/>
    <property type="project" value="UniProtKB-KW"/>
</dbReference>
<comment type="subcellular location">
    <subcellularLocation>
        <location evidence="2">Cytoplasm</location>
    </subcellularLocation>
    <subcellularLocation>
        <location evidence="1">Nucleus</location>
    </subcellularLocation>
</comment>
<dbReference type="Pfam" id="PF06113">
    <property type="entry name" value="BRE"/>
    <property type="match status" value="1"/>
</dbReference>
<evidence type="ECO:0000256" key="2">
    <source>
        <dbReference type="ARBA" id="ARBA00004496"/>
    </source>
</evidence>
<evidence type="ECO:0000256" key="10">
    <source>
        <dbReference type="ARBA" id="ARBA00022786"/>
    </source>
</evidence>
<evidence type="ECO:0000256" key="16">
    <source>
        <dbReference type="ARBA" id="ARBA00032491"/>
    </source>
</evidence>
<evidence type="ECO:0000256" key="7">
    <source>
        <dbReference type="ARBA" id="ARBA00022737"/>
    </source>
</evidence>
<organism evidence="18 19">
    <name type="scientific">Cicer arietinum</name>
    <name type="common">Chickpea</name>
    <name type="synonym">Garbanzo</name>
    <dbReference type="NCBI Taxonomy" id="3827"/>
    <lineage>
        <taxon>Eukaryota</taxon>
        <taxon>Viridiplantae</taxon>
        <taxon>Streptophyta</taxon>
        <taxon>Embryophyta</taxon>
        <taxon>Tracheophyta</taxon>
        <taxon>Spermatophyta</taxon>
        <taxon>Magnoliopsida</taxon>
        <taxon>eudicotyledons</taxon>
        <taxon>Gunneridae</taxon>
        <taxon>Pentapetalae</taxon>
        <taxon>rosids</taxon>
        <taxon>fabids</taxon>
        <taxon>Fabales</taxon>
        <taxon>Fabaceae</taxon>
        <taxon>Papilionoideae</taxon>
        <taxon>50 kb inversion clade</taxon>
        <taxon>NPAAA clade</taxon>
        <taxon>Hologalegina</taxon>
        <taxon>IRL clade</taxon>
        <taxon>Cicereae</taxon>
        <taxon>Cicer</taxon>
    </lineage>
</organism>
<evidence type="ECO:0000313" key="18">
    <source>
        <dbReference type="Proteomes" id="UP000087171"/>
    </source>
</evidence>
<dbReference type="OrthoDB" id="538811at2759"/>
<evidence type="ECO:0000256" key="5">
    <source>
        <dbReference type="ARBA" id="ARBA00022618"/>
    </source>
</evidence>
<dbReference type="eggNOG" id="ENOG502QUU0">
    <property type="taxonomic scope" value="Eukaryota"/>
</dbReference>
<dbReference type="PANTHER" id="PTHR15189:SF7">
    <property type="entry name" value="BRISC AND BRCA1-A COMPLEX MEMBER 2"/>
    <property type="match status" value="1"/>
</dbReference>
<keyword evidence="11" id="KW-0156">Chromatin regulator</keyword>
<dbReference type="GeneID" id="101490421"/>